<accession>A0AA90VCT5</accession>
<evidence type="ECO:0000256" key="2">
    <source>
        <dbReference type="SAM" id="MobiDB-lite"/>
    </source>
</evidence>
<evidence type="ECO:0000256" key="1">
    <source>
        <dbReference type="SAM" id="Coils"/>
    </source>
</evidence>
<dbReference type="Proteomes" id="UP001196316">
    <property type="component" value="Unassembled WGS sequence"/>
</dbReference>
<organism evidence="3 4">
    <name type="scientific">Segatella copri</name>
    <dbReference type="NCBI Taxonomy" id="165179"/>
    <lineage>
        <taxon>Bacteria</taxon>
        <taxon>Pseudomonadati</taxon>
        <taxon>Bacteroidota</taxon>
        <taxon>Bacteroidia</taxon>
        <taxon>Bacteroidales</taxon>
        <taxon>Prevotellaceae</taxon>
        <taxon>Segatella</taxon>
    </lineage>
</organism>
<reference evidence="3" key="1">
    <citation type="submission" date="2021-06" db="EMBL/GenBank/DDBJ databases">
        <title>Collection of gut derived symbiotic bacterial strains cultured from healthy donors.</title>
        <authorList>
            <person name="Lin H."/>
            <person name="Littmann E."/>
            <person name="Pamer E.G."/>
        </authorList>
    </citation>
    <scope>NUCLEOTIDE SEQUENCE</scope>
    <source>
        <strain evidence="3">MSK.21.60</strain>
    </source>
</reference>
<protein>
    <submittedName>
        <fullName evidence="3">Uncharacterized protein</fullName>
    </submittedName>
</protein>
<comment type="caution">
    <text evidence="3">The sequence shown here is derived from an EMBL/GenBank/DDBJ whole genome shotgun (WGS) entry which is preliminary data.</text>
</comment>
<dbReference type="RefSeq" id="WP_153104062.1">
    <property type="nucleotide sequence ID" value="NZ_JAHOEK010000011.1"/>
</dbReference>
<evidence type="ECO:0000313" key="3">
    <source>
        <dbReference type="EMBL" id="MBV3408032.1"/>
    </source>
</evidence>
<dbReference type="AlphaFoldDB" id="A0AA90VCT5"/>
<gene>
    <name evidence="3" type="ORF">KSW80_06415</name>
</gene>
<feature type="compositionally biased region" description="Acidic residues" evidence="2">
    <location>
        <begin position="432"/>
        <end position="454"/>
    </location>
</feature>
<evidence type="ECO:0000313" key="4">
    <source>
        <dbReference type="Proteomes" id="UP001196316"/>
    </source>
</evidence>
<name>A0AA90VCT5_9BACT</name>
<feature type="coiled-coil region" evidence="1">
    <location>
        <begin position="462"/>
        <end position="489"/>
    </location>
</feature>
<keyword evidence="1" id="KW-0175">Coiled coil</keyword>
<proteinExistence type="predicted"/>
<sequence length="828" mass="96201">MKREDFSWTKFSHENVTTISRIEAIRKIIDQEVGLESCQPGIAEIEKRYDDLYHDYIDGKLKHRELYNLAQTLDLDTDMFFGKVRHEWILANESTFVALCKRAQNLTSFDEVQETFEKFATDEAMLNLRVDLSEEQIDEERQKIQEQLNAYRNMVFSYILTTEEWNDDFVKNILDVIASDLVDPYTINMIVSAVSLSCSVFFDAPRLAVLMRLIKSDDSTCSVRQRALVGFVFSAITNSGEKQKYWDSAAGLIMDDEFLAACVDLQRQMRLCLTSKKDSKEMMHSVVKTMFTSFTQDLAEKIDQTGELGLNCFSADGENPDDALKGAFDYMLNSEDIGVDVYYHQFANQKSFGHFHSLYNWFVPFYVRNSTLKNVRATMKQHRNFINNLLRGASMCDTDLYSIILSLNNTSKEFIESLDVTPENMVSGPVFYDEEDEEEKEQNTEEPVEDETDSTEAKDSENVTLLDSVMEHEENLSEEEKKKRAIRVRHRYVQDLYRFYTLSPMRKAFDNPFEVQKEIPFFTTGLFAKPEYDKYRLSLARFSAKRGDYAFVSKILRNLEKYTDEEHMMLALAYKSEEKYDEALEHLYVIKNTSPTYKAATELKLEIEEEIKDPAALITLNCLIKEESDESKQFKLKLKKTDLLLKLHHYKEALEWAFQMDEQYPKEEQVECRLAFSLLFSESDGDKNIDHAMALIEPYLQNSDDNEIRDILNSDMTDMDKDEKERMFMKMLSAMVSKVSKPQDHRWESMKFFYYGLCVLVKKGGTAAIRFLNEASGHAAFSPKEDIDAFGLLDMGDWLDNRGIAPIELEFITKKVFEERKNNKDGGE</sequence>
<dbReference type="EMBL" id="JAHOEP010000013">
    <property type="protein sequence ID" value="MBV3408032.1"/>
    <property type="molecule type" value="Genomic_DNA"/>
</dbReference>
<feature type="region of interest" description="Disordered" evidence="2">
    <location>
        <begin position="432"/>
        <end position="462"/>
    </location>
</feature>